<proteinExistence type="predicted"/>
<name>A0AAI8C389_9FLAO</name>
<gene>
    <name evidence="1" type="ORF">AS202_03465</name>
</gene>
<dbReference type="RefSeq" id="WP_058699128.1">
    <property type="nucleotide sequence ID" value="NZ_CP013690.1"/>
</dbReference>
<evidence type="ECO:0000313" key="1">
    <source>
        <dbReference type="EMBL" id="ALU25272.1"/>
    </source>
</evidence>
<organism evidence="1 2">
    <name type="scientific">Myroides odoratimimus</name>
    <dbReference type="NCBI Taxonomy" id="76832"/>
    <lineage>
        <taxon>Bacteria</taxon>
        <taxon>Pseudomonadati</taxon>
        <taxon>Bacteroidota</taxon>
        <taxon>Flavobacteriia</taxon>
        <taxon>Flavobacteriales</taxon>
        <taxon>Flavobacteriaceae</taxon>
        <taxon>Myroides</taxon>
    </lineage>
</organism>
<dbReference type="AlphaFoldDB" id="A0AAI8C389"/>
<reference evidence="1 2" key="1">
    <citation type="journal article" date="2016" name="J. Zhejiang Univ. Sci. B">
        <title>Antibiotic resistance mechanisms of Myroides sp.</title>
        <authorList>
            <person name="Hu S."/>
            <person name="Yuan S."/>
            <person name="Qu H."/>
            <person name="Jiang T."/>
            <person name="Zhou Y."/>
            <person name="Wang M."/>
            <person name="Ming D."/>
        </authorList>
    </citation>
    <scope>NUCLEOTIDE SEQUENCE [LARGE SCALE GENOMIC DNA]</scope>
    <source>
        <strain evidence="1 2">PR63039</strain>
    </source>
</reference>
<dbReference type="EMBL" id="CP013690">
    <property type="protein sequence ID" value="ALU25272.1"/>
    <property type="molecule type" value="Genomic_DNA"/>
</dbReference>
<dbReference type="KEGG" id="mod:AS202_03465"/>
<protein>
    <submittedName>
        <fullName evidence="1">Uncharacterized protein</fullName>
    </submittedName>
</protein>
<evidence type="ECO:0000313" key="2">
    <source>
        <dbReference type="Proteomes" id="UP000069030"/>
    </source>
</evidence>
<accession>A0AAI8C389</accession>
<sequence length="883" mass="102403">MSNNPKLATEKQVQDVSNTFAELFNHQGKQIKALESGVIDAIEPSSPAPTKRGEYKVTKPGIYLNFKDGNGQPISVTEEDYSSGNVSIIYNGTDSRKLVVPITFEGEVKEGDTRGVSGGEVFDKLELDYWGQSKPLKNTLNYKWFVPKIKPIIEIDSKRFEWENSNMIWLFDNAILNIELYSELISNFIYIRQFNVDKTDPNNTIISIRANLYPKEGAYDLNDGAIRLDITTNTHTFNGNDVVVICGGQKWHKNQIRWTIDLSKFENKKYRLYCDVIPPRKFNDSGIINYSLLKNNTDLLINFTNNDNYGSSIICFVKAFKSLTINSNIDKILRIKRFLKNDQYFIVDLDISDLNKDLITEDNKNNYSMYRLQIPNYKTLKGLQSGTFVRTSERYTNDITIDYVLDIDEVNLYQNFETYLSNQKILDWTNCVETSFPLVGTGGFGIGAFFDKNGIYRYNSNYVMPHIAYYLPIGSNKIVINALLDKNANVFFADENMLIIEALLKNNDGTIYNGEEQFEFINSEQDIPINARYVRISSKKWSKGYYGLSVKGVFSKELITTQKIIKTNLLHNVLCSAFSNKTSMHIGDFLVNNKGFDVNNTTINNYFSKEVTLEQIEEKQVNISEIKGGLLCDVKKGWKYFYHTHNKTIYKEKNNEVVIISNPTLHPNIWVDMFENMNNDRISLKVLDNEEIIFPIQLKVNNEVFWMVNKTSNNQKDVKQLFRLTYDNFEWEGVQRWTNGAWLSDWSIDCKENIVVVSEYGQGTPKYWLEQNRSSNGNGTSSRVWVSFDYGETFAKCLDLDRKKTGIAESDNNWFYFQDTYSRKLCHIHVLRIDKYRNRLWVTNGDWENFFWSIDLSVLKYAPEQVHLVRYNYSSTTFEFNVL</sequence>
<dbReference type="Proteomes" id="UP000069030">
    <property type="component" value="Chromosome"/>
</dbReference>